<dbReference type="GO" id="GO:0016787">
    <property type="term" value="F:hydrolase activity"/>
    <property type="evidence" value="ECO:0007669"/>
    <property type="project" value="UniProtKB-KW"/>
</dbReference>
<feature type="chain" id="PRO_5015660314" description="Endonuclease" evidence="11">
    <location>
        <begin position="20"/>
        <end position="299"/>
    </location>
</feature>
<keyword evidence="11" id="KW-0732">Signal</keyword>
<dbReference type="InterPro" id="IPR044929">
    <property type="entry name" value="DNA/RNA_non-sp_Endonuclease_sf"/>
</dbReference>
<evidence type="ECO:0000256" key="2">
    <source>
        <dbReference type="ARBA" id="ARBA00010052"/>
    </source>
</evidence>
<evidence type="ECO:0000256" key="1">
    <source>
        <dbReference type="ARBA" id="ARBA00001946"/>
    </source>
</evidence>
<name>A0A2T5C5B4_9BACT</name>
<dbReference type="InterPro" id="IPR020821">
    <property type="entry name" value="ENPP1-3/EXOG-like_nuc-like"/>
</dbReference>
<evidence type="ECO:0000313" key="14">
    <source>
        <dbReference type="EMBL" id="PTN10062.1"/>
    </source>
</evidence>
<evidence type="ECO:0000313" key="15">
    <source>
        <dbReference type="Proteomes" id="UP000243525"/>
    </source>
</evidence>
<keyword evidence="5 10" id="KW-0255">Endonuclease</keyword>
<dbReference type="PANTHER" id="PTHR13966">
    <property type="entry name" value="ENDONUCLEASE RELATED"/>
    <property type="match status" value="1"/>
</dbReference>
<dbReference type="GO" id="GO:0003676">
    <property type="term" value="F:nucleic acid binding"/>
    <property type="evidence" value="ECO:0007669"/>
    <property type="project" value="InterPro"/>
</dbReference>
<evidence type="ECO:0000256" key="4">
    <source>
        <dbReference type="ARBA" id="ARBA00022723"/>
    </source>
</evidence>
<sequence length="299" mass="32828">MNKFLTLVWAILLSQIVFAQKAPVNRSVVDLSPAACGEIVKHSFYTLAYSEQDEQPYWVYYVLTPDFLAGSQPRKDAFRADPAVRTGSASLADYSGSGYDRGHLCPAGDMVFNARSMSESFYLSNMSPQEPSFNRGIWKKLEALVRQWAKDAELTYVVTGGILANNKGHIGPGRVTVPGYYYKAVYCPGKGMIGFVLPNEGSNRPVSDFIVSVDRIEELTKLDLFAKLPDAREKQLEASVDPASWGFAGHSQLHAKAPAQKAATPKSGSPVQCAAKTKSGSRCKRMAAQGSKYCWQHKK</sequence>
<gene>
    <name evidence="14" type="ORF">C8N47_10245</name>
</gene>
<comment type="cofactor">
    <cofactor evidence="1 10">
        <name>Mg(2+)</name>
        <dbReference type="ChEBI" id="CHEBI:18420"/>
    </cofactor>
</comment>
<protein>
    <recommendedName>
        <fullName evidence="10">Endonuclease</fullName>
        <ecNumber evidence="10">3.1.30.-</ecNumber>
    </recommendedName>
</protein>
<dbReference type="SMART" id="SM00892">
    <property type="entry name" value="Endonuclease_NS"/>
    <property type="match status" value="1"/>
</dbReference>
<comment type="similarity">
    <text evidence="2 10">Belongs to the DNA/RNA non-specific endonuclease family.</text>
</comment>
<dbReference type="CDD" id="cd00091">
    <property type="entry name" value="NUC"/>
    <property type="match status" value="1"/>
</dbReference>
<dbReference type="SUPFAM" id="SSF54060">
    <property type="entry name" value="His-Me finger endonucleases"/>
    <property type="match status" value="1"/>
</dbReference>
<evidence type="ECO:0000256" key="6">
    <source>
        <dbReference type="ARBA" id="ARBA00022801"/>
    </source>
</evidence>
<keyword evidence="4 9" id="KW-0479">Metal-binding</keyword>
<dbReference type="AlphaFoldDB" id="A0A2T5C5B4"/>
<comment type="caution">
    <text evidence="14">The sequence shown here is derived from an EMBL/GenBank/DDBJ whole genome shotgun (WGS) entry which is preliminary data.</text>
</comment>
<dbReference type="RefSeq" id="WP_107820855.1">
    <property type="nucleotide sequence ID" value="NZ_OY782574.1"/>
</dbReference>
<keyword evidence="3 10" id="KW-0540">Nuclease</keyword>
<dbReference type="InterPro" id="IPR040255">
    <property type="entry name" value="Non-specific_endonuclease"/>
</dbReference>
<dbReference type="Proteomes" id="UP000243525">
    <property type="component" value="Unassembled WGS sequence"/>
</dbReference>
<dbReference type="SMART" id="SM00477">
    <property type="entry name" value="NUC"/>
    <property type="match status" value="1"/>
</dbReference>
<evidence type="ECO:0000256" key="9">
    <source>
        <dbReference type="PIRSR" id="PIRSR640255-2"/>
    </source>
</evidence>
<dbReference type="InterPro" id="IPR001604">
    <property type="entry name" value="Endo_G_ENPP1-like_dom"/>
</dbReference>
<keyword evidence="6 10" id="KW-0378">Hydrolase</keyword>
<evidence type="ECO:0000256" key="7">
    <source>
        <dbReference type="ARBA" id="ARBA00022842"/>
    </source>
</evidence>
<feature type="domain" description="DNA/RNA non-specific endonuclease/pyrophosphatase/phosphodiesterase" evidence="13">
    <location>
        <begin position="41"/>
        <end position="231"/>
    </location>
</feature>
<keyword evidence="15" id="KW-1185">Reference proteome</keyword>
<evidence type="ECO:0000256" key="8">
    <source>
        <dbReference type="PIRSR" id="PIRSR640255-1"/>
    </source>
</evidence>
<feature type="signal peptide" evidence="11">
    <location>
        <begin position="1"/>
        <end position="19"/>
    </location>
</feature>
<dbReference type="InterPro" id="IPR018524">
    <property type="entry name" value="DNA/RNA_endonuclease_AS"/>
</dbReference>
<dbReference type="InterPro" id="IPR044925">
    <property type="entry name" value="His-Me_finger_sf"/>
</dbReference>
<dbReference type="PANTHER" id="PTHR13966:SF5">
    <property type="entry name" value="ENDONUCLEASE G, MITOCHONDRIAL"/>
    <property type="match status" value="1"/>
</dbReference>
<evidence type="ECO:0000259" key="12">
    <source>
        <dbReference type="SMART" id="SM00477"/>
    </source>
</evidence>
<proteinExistence type="inferred from homology"/>
<accession>A0A2T5C5B4</accession>
<dbReference type="OrthoDB" id="9811262at2"/>
<evidence type="ECO:0000256" key="5">
    <source>
        <dbReference type="ARBA" id="ARBA00022759"/>
    </source>
</evidence>
<evidence type="ECO:0000256" key="11">
    <source>
        <dbReference type="SAM" id="SignalP"/>
    </source>
</evidence>
<organism evidence="14 15">
    <name type="scientific">Mangrovibacterium marinum</name>
    <dbReference type="NCBI Taxonomy" id="1639118"/>
    <lineage>
        <taxon>Bacteria</taxon>
        <taxon>Pseudomonadati</taxon>
        <taxon>Bacteroidota</taxon>
        <taxon>Bacteroidia</taxon>
        <taxon>Marinilabiliales</taxon>
        <taxon>Prolixibacteraceae</taxon>
        <taxon>Mangrovibacterium</taxon>
    </lineage>
</organism>
<dbReference type="PROSITE" id="PS01070">
    <property type="entry name" value="NUCLEASE_NON_SPEC"/>
    <property type="match status" value="1"/>
</dbReference>
<dbReference type="Gene3D" id="3.40.570.10">
    <property type="entry name" value="Extracellular Endonuclease, subunit A"/>
    <property type="match status" value="1"/>
</dbReference>
<evidence type="ECO:0000259" key="13">
    <source>
        <dbReference type="SMART" id="SM00892"/>
    </source>
</evidence>
<dbReference type="EMBL" id="QAAD01000002">
    <property type="protein sequence ID" value="PTN10062.1"/>
    <property type="molecule type" value="Genomic_DNA"/>
</dbReference>
<dbReference type="GO" id="GO:0046872">
    <property type="term" value="F:metal ion binding"/>
    <property type="evidence" value="ECO:0007669"/>
    <property type="project" value="UniProtKB-KW"/>
</dbReference>
<feature type="binding site" evidence="9">
    <location>
        <position position="134"/>
    </location>
    <ligand>
        <name>Mg(2+)</name>
        <dbReference type="ChEBI" id="CHEBI:18420"/>
        <note>catalytic</note>
    </ligand>
</feature>
<dbReference type="GO" id="GO:0004519">
    <property type="term" value="F:endonuclease activity"/>
    <property type="evidence" value="ECO:0007669"/>
    <property type="project" value="UniProtKB-UniRule"/>
</dbReference>
<feature type="active site" description="Proton acceptor" evidence="8">
    <location>
        <position position="103"/>
    </location>
</feature>
<dbReference type="Pfam" id="PF01223">
    <property type="entry name" value="Endonuclease_NS"/>
    <property type="match status" value="1"/>
</dbReference>
<keyword evidence="7" id="KW-0460">Magnesium</keyword>
<evidence type="ECO:0000256" key="3">
    <source>
        <dbReference type="ARBA" id="ARBA00022722"/>
    </source>
</evidence>
<dbReference type="EC" id="3.1.30.-" evidence="10"/>
<evidence type="ECO:0000256" key="10">
    <source>
        <dbReference type="RuleBase" id="RU366055"/>
    </source>
</evidence>
<reference evidence="14 15" key="1">
    <citation type="submission" date="2018-04" db="EMBL/GenBank/DDBJ databases">
        <title>Genomic Encyclopedia of Archaeal and Bacterial Type Strains, Phase II (KMG-II): from individual species to whole genera.</title>
        <authorList>
            <person name="Goeker M."/>
        </authorList>
    </citation>
    <scope>NUCLEOTIDE SEQUENCE [LARGE SCALE GENOMIC DNA]</scope>
    <source>
        <strain evidence="14 15">DSM 28823</strain>
    </source>
</reference>
<feature type="domain" description="ENPP1-3/EXOG-like endonuclease/phosphodiesterase" evidence="12">
    <location>
        <begin position="42"/>
        <end position="231"/>
    </location>
</feature>